<keyword evidence="1" id="KW-1133">Transmembrane helix</keyword>
<accession>A0A1H3A004</accession>
<evidence type="ECO:0000256" key="1">
    <source>
        <dbReference type="SAM" id="Phobius"/>
    </source>
</evidence>
<proteinExistence type="predicted"/>
<feature type="transmembrane region" description="Helical" evidence="1">
    <location>
        <begin position="55"/>
        <end position="77"/>
    </location>
</feature>
<dbReference type="InterPro" id="IPR037185">
    <property type="entry name" value="EmrE-like"/>
</dbReference>
<dbReference type="AlphaFoldDB" id="A0A1H3A004"/>
<keyword evidence="1" id="KW-0472">Membrane</keyword>
<dbReference type="Proteomes" id="UP000199118">
    <property type="component" value="Unassembled WGS sequence"/>
</dbReference>
<dbReference type="EMBL" id="FNMZ01000004">
    <property type="protein sequence ID" value="SDX23090.1"/>
    <property type="molecule type" value="Genomic_DNA"/>
</dbReference>
<feature type="transmembrane region" description="Helical" evidence="1">
    <location>
        <begin position="97"/>
        <end position="115"/>
    </location>
</feature>
<reference evidence="3 4" key="1">
    <citation type="submission" date="2016-10" db="EMBL/GenBank/DDBJ databases">
        <authorList>
            <person name="de Groot N.N."/>
        </authorList>
    </citation>
    <scope>NUCLEOTIDE SEQUENCE [LARGE SCALE GENOMIC DNA]</scope>
    <source>
        <strain evidence="3 4">DSM 17890</strain>
    </source>
</reference>
<dbReference type="GO" id="GO:0016020">
    <property type="term" value="C:membrane"/>
    <property type="evidence" value="ECO:0007669"/>
    <property type="project" value="InterPro"/>
</dbReference>
<feature type="domain" description="EamA" evidence="2">
    <location>
        <begin position="206"/>
        <end position="341"/>
    </location>
</feature>
<dbReference type="PANTHER" id="PTHR22911">
    <property type="entry name" value="ACYL-MALONYL CONDENSING ENZYME-RELATED"/>
    <property type="match status" value="1"/>
</dbReference>
<dbReference type="PANTHER" id="PTHR22911:SF103">
    <property type="entry name" value="BLR2811 PROTEIN"/>
    <property type="match status" value="1"/>
</dbReference>
<name>A0A1H3A004_9RHOB</name>
<feature type="transmembrane region" description="Helical" evidence="1">
    <location>
        <begin position="302"/>
        <end position="321"/>
    </location>
</feature>
<dbReference type="Pfam" id="PF00892">
    <property type="entry name" value="EamA"/>
    <property type="match status" value="2"/>
</dbReference>
<sequence>MASRLDNASGRGVPHPPSASVAPGFVLNARMPRPVPAGVEHGVVAMTLVLRFPFLSFRGAAGVDPGMIFMTAAMLLLPVGDTLSKLLAAEMDPLAVTLFRLLAQGAFLLPAAALLHGRGAGFAFTRGAVLSGCLVAGMLASLISAFAVMPIATAIAIFFVEPLLLTLLAGPLLGEPPGPRRLAAVAVGLLGALVVIRPGGADFGPAMLLPLIAATCYALNMVVLRKAGAHTPVLNLQCGATLVAAGISLLAVGALATFGDIRLPLTTLPGWSWWAIAGSGLCAALSFALIGEAFRRTEARTLAPFQYLEILGATAMGFLVFGDFPDAATWLGVAIILGSGLYIVQRERRIHRPPAPRAAGRS</sequence>
<dbReference type="SUPFAM" id="SSF103481">
    <property type="entry name" value="Multidrug resistance efflux transporter EmrE"/>
    <property type="match status" value="2"/>
</dbReference>
<feature type="transmembrane region" description="Helical" evidence="1">
    <location>
        <begin position="327"/>
        <end position="344"/>
    </location>
</feature>
<gene>
    <name evidence="3" type="ORF">SAMN05444336_10410</name>
</gene>
<keyword evidence="1" id="KW-0812">Transmembrane</keyword>
<organism evidence="3 4">
    <name type="scientific">Albimonas donghaensis</name>
    <dbReference type="NCBI Taxonomy" id="356660"/>
    <lineage>
        <taxon>Bacteria</taxon>
        <taxon>Pseudomonadati</taxon>
        <taxon>Pseudomonadota</taxon>
        <taxon>Alphaproteobacteria</taxon>
        <taxon>Rhodobacterales</taxon>
        <taxon>Paracoccaceae</taxon>
        <taxon>Albimonas</taxon>
    </lineage>
</organism>
<feature type="transmembrane region" description="Helical" evidence="1">
    <location>
        <begin position="154"/>
        <end position="173"/>
    </location>
</feature>
<feature type="transmembrane region" description="Helical" evidence="1">
    <location>
        <begin position="182"/>
        <end position="200"/>
    </location>
</feature>
<dbReference type="InterPro" id="IPR000620">
    <property type="entry name" value="EamA_dom"/>
</dbReference>
<keyword evidence="4" id="KW-1185">Reference proteome</keyword>
<feature type="transmembrane region" description="Helical" evidence="1">
    <location>
        <begin position="127"/>
        <end position="148"/>
    </location>
</feature>
<feature type="domain" description="EamA" evidence="2">
    <location>
        <begin position="65"/>
        <end position="196"/>
    </location>
</feature>
<evidence type="ECO:0000259" key="2">
    <source>
        <dbReference type="Pfam" id="PF00892"/>
    </source>
</evidence>
<feature type="transmembrane region" description="Helical" evidence="1">
    <location>
        <begin position="206"/>
        <end position="224"/>
    </location>
</feature>
<feature type="transmembrane region" description="Helical" evidence="1">
    <location>
        <begin position="236"/>
        <end position="259"/>
    </location>
</feature>
<evidence type="ECO:0000313" key="4">
    <source>
        <dbReference type="Proteomes" id="UP000199118"/>
    </source>
</evidence>
<dbReference type="Gene3D" id="1.10.3730.20">
    <property type="match status" value="1"/>
</dbReference>
<protein>
    <submittedName>
        <fullName evidence="3">Threonine/homoserine efflux transporter RhtA</fullName>
    </submittedName>
</protein>
<feature type="transmembrane region" description="Helical" evidence="1">
    <location>
        <begin position="271"/>
        <end position="290"/>
    </location>
</feature>
<evidence type="ECO:0000313" key="3">
    <source>
        <dbReference type="EMBL" id="SDX23090.1"/>
    </source>
</evidence>